<sequence>MPCHPDGMALRKAEGFGILCPPSPRWSIDDIMMQLVHEMTRSGIR</sequence>
<accession>A0A0A8Y4D8</accession>
<organism evidence="1">
    <name type="scientific">Arundo donax</name>
    <name type="common">Giant reed</name>
    <name type="synonym">Donax arundinaceus</name>
    <dbReference type="NCBI Taxonomy" id="35708"/>
    <lineage>
        <taxon>Eukaryota</taxon>
        <taxon>Viridiplantae</taxon>
        <taxon>Streptophyta</taxon>
        <taxon>Embryophyta</taxon>
        <taxon>Tracheophyta</taxon>
        <taxon>Spermatophyta</taxon>
        <taxon>Magnoliopsida</taxon>
        <taxon>Liliopsida</taxon>
        <taxon>Poales</taxon>
        <taxon>Poaceae</taxon>
        <taxon>PACMAD clade</taxon>
        <taxon>Arundinoideae</taxon>
        <taxon>Arundineae</taxon>
        <taxon>Arundo</taxon>
    </lineage>
</organism>
<name>A0A0A8Y4D8_ARUDO</name>
<reference evidence="1" key="1">
    <citation type="submission" date="2014-09" db="EMBL/GenBank/DDBJ databases">
        <authorList>
            <person name="Magalhaes I.L.F."/>
            <person name="Oliveira U."/>
            <person name="Santos F.R."/>
            <person name="Vidigal T.H.D.A."/>
            <person name="Brescovit A.D."/>
            <person name="Santos A.J."/>
        </authorList>
    </citation>
    <scope>NUCLEOTIDE SEQUENCE</scope>
    <source>
        <tissue evidence="1">Shoot tissue taken approximately 20 cm above the soil surface</tissue>
    </source>
</reference>
<dbReference type="EMBL" id="GBRH01277131">
    <property type="protein sequence ID" value="JAD20764.1"/>
    <property type="molecule type" value="Transcribed_RNA"/>
</dbReference>
<reference evidence="1" key="2">
    <citation type="journal article" date="2015" name="Data Brief">
        <title>Shoot transcriptome of the giant reed, Arundo donax.</title>
        <authorList>
            <person name="Barrero R.A."/>
            <person name="Guerrero F.D."/>
            <person name="Moolhuijzen P."/>
            <person name="Goolsby J.A."/>
            <person name="Tidwell J."/>
            <person name="Bellgard S.E."/>
            <person name="Bellgard M.I."/>
        </authorList>
    </citation>
    <scope>NUCLEOTIDE SEQUENCE</scope>
    <source>
        <tissue evidence="1">Shoot tissue taken approximately 20 cm above the soil surface</tissue>
    </source>
</reference>
<evidence type="ECO:0000313" key="1">
    <source>
        <dbReference type="EMBL" id="JAD20764.1"/>
    </source>
</evidence>
<protein>
    <submittedName>
        <fullName evidence="1">Uncharacterized protein</fullName>
    </submittedName>
</protein>
<dbReference type="AlphaFoldDB" id="A0A0A8Y4D8"/>
<proteinExistence type="predicted"/>